<organism evidence="3 4">
    <name type="scientific">Tritrichomonas musculus</name>
    <dbReference type="NCBI Taxonomy" id="1915356"/>
    <lineage>
        <taxon>Eukaryota</taxon>
        <taxon>Metamonada</taxon>
        <taxon>Parabasalia</taxon>
        <taxon>Tritrichomonadida</taxon>
        <taxon>Tritrichomonadidae</taxon>
        <taxon>Tritrichomonas</taxon>
    </lineage>
</organism>
<name>A0ABR2K012_9EUKA</name>
<evidence type="ECO:0000313" key="4">
    <source>
        <dbReference type="Proteomes" id="UP001470230"/>
    </source>
</evidence>
<dbReference type="InterPro" id="IPR000719">
    <property type="entry name" value="Prot_kinase_dom"/>
</dbReference>
<evidence type="ECO:0000259" key="2">
    <source>
        <dbReference type="PROSITE" id="PS50011"/>
    </source>
</evidence>
<dbReference type="PANTHER" id="PTHR23257">
    <property type="entry name" value="SERINE-THREONINE PROTEIN KINASE"/>
    <property type="match status" value="1"/>
</dbReference>
<dbReference type="InterPro" id="IPR050167">
    <property type="entry name" value="Ser_Thr_protein_kinase"/>
</dbReference>
<accession>A0ABR2K012</accession>
<dbReference type="Proteomes" id="UP001470230">
    <property type="component" value="Unassembled WGS sequence"/>
</dbReference>
<feature type="compositionally biased region" description="Basic and acidic residues" evidence="1">
    <location>
        <begin position="696"/>
        <end position="712"/>
    </location>
</feature>
<feature type="region of interest" description="Disordered" evidence="1">
    <location>
        <begin position="689"/>
        <end position="714"/>
    </location>
</feature>
<comment type="caution">
    <text evidence="3">The sequence shown here is derived from an EMBL/GenBank/DDBJ whole genome shotgun (WGS) entry which is preliminary data.</text>
</comment>
<dbReference type="Pfam" id="PF07714">
    <property type="entry name" value="PK_Tyr_Ser-Thr"/>
    <property type="match status" value="1"/>
</dbReference>
<dbReference type="Gene3D" id="1.10.510.10">
    <property type="entry name" value="Transferase(Phosphotransferase) domain 1"/>
    <property type="match status" value="2"/>
</dbReference>
<evidence type="ECO:0000256" key="1">
    <source>
        <dbReference type="SAM" id="MobiDB-lite"/>
    </source>
</evidence>
<dbReference type="PROSITE" id="PS50011">
    <property type="entry name" value="PROTEIN_KINASE_DOM"/>
    <property type="match status" value="1"/>
</dbReference>
<dbReference type="InterPro" id="IPR011009">
    <property type="entry name" value="Kinase-like_dom_sf"/>
</dbReference>
<keyword evidence="4" id="KW-1185">Reference proteome</keyword>
<proteinExistence type="predicted"/>
<reference evidence="3 4" key="1">
    <citation type="submission" date="2024-04" db="EMBL/GenBank/DDBJ databases">
        <title>Tritrichomonas musculus Genome.</title>
        <authorList>
            <person name="Alves-Ferreira E."/>
            <person name="Grigg M."/>
            <person name="Lorenzi H."/>
            <person name="Galac M."/>
        </authorList>
    </citation>
    <scope>NUCLEOTIDE SEQUENCE [LARGE SCALE GENOMIC DNA]</scope>
    <source>
        <strain evidence="3 4">EAF2021</strain>
    </source>
</reference>
<dbReference type="EMBL" id="JAPFFF010000008">
    <property type="protein sequence ID" value="KAK8884440.1"/>
    <property type="molecule type" value="Genomic_DNA"/>
</dbReference>
<dbReference type="InterPro" id="IPR001245">
    <property type="entry name" value="Ser-Thr/Tyr_kinase_cat_dom"/>
</dbReference>
<gene>
    <name evidence="3" type="ORF">M9Y10_043550</name>
</gene>
<feature type="domain" description="Protein kinase" evidence="2">
    <location>
        <begin position="340"/>
        <end position="610"/>
    </location>
</feature>
<protein>
    <recommendedName>
        <fullName evidence="2">Protein kinase domain-containing protein</fullName>
    </recommendedName>
</protein>
<evidence type="ECO:0000313" key="3">
    <source>
        <dbReference type="EMBL" id="KAK8884440.1"/>
    </source>
</evidence>
<sequence length="843" mass="99315">MTKTQKQFFLDLKEIKQDNEIEKNFVYCPGSYISSIYFEKSEKGYFNPDNLKDNLYIMKWIFSCACAIKILLNNNKFFLLNDKSIFIDKKMNARFAYANWEYETNKNSTVSHSDYFRPPEDFSDSDDELKPTNEQRCAYSFGIFMISLLNRTSPNLFFPKLSSADLKKEIREGKLFRKYIPECSWSKLINECLDINPKNRPSIDDIIFYLLQEENCLANIFYDKFKKWVKEIFNFDSLQNKIEDDLYKTIYNELNTTDIEDSEKLDSYEIFKFSDFPKFIALTEGTSFHEIFKINCNSILTDLEIKPFFGKNKSFYLKYKKDFDPYILMEECLENPGNFDQILIKLNYALYGKSYLNLINLEKMTEDLSFLLRIYKNGNATIRYILPKQFQDQIFLKKFTDDPFFVKLFDTGRKKLEMTFYPFLNIYNILYNSSSTKKIEDQTKIKWLYQTAIALAKIHKEGYTLKRFSCQNIFIDLNLDAHFLPIQLDKIRSSNSFSIDFSNEFNYINSYYSPEAINSNSIPFSDPEKNLVYSYGVLMLELLHGIKIDYLLNPFSAKEKRKSLLRCRKVPFPTNSDIDKLHGLINSCFDLEPGKRKSFEIISNEIKELFPHVNSPEKDHCKDLCLEDLQRALAQGATISNIIHEYLYKSLKPNQKYNYYCMTQNKSEYSKFTLIWSILSNDVKIWDPPENIETNKSQDDKKSGKLQNKDEPDNSENIYYFRDCEPYANFVLNKIENNMIKIHKKPNSSYCHFGGLSIFSSRQVLIRKALNLDRSYNQKVDYVVRNTYNFPYGTPIKVKDAFKFFDDDNLKQVIGPEFEVSKSKGGDISIIYPLFTKSDDSTI</sequence>
<dbReference type="SUPFAM" id="SSF56112">
    <property type="entry name" value="Protein kinase-like (PK-like)"/>
    <property type="match status" value="2"/>
</dbReference>